<evidence type="ECO:0000256" key="1">
    <source>
        <dbReference type="SAM" id="MobiDB-lite"/>
    </source>
</evidence>
<sequence>MAGHSPLETLSTEIFENIISQIDEPQGLSRLCLVSHAIYERAVPKLYQSWTYHGLDHSTKSLRNFLQTVIWRPDLAAHVRTLDVREWGHCRRLENEYGCPWSDKREWVNIKYEDVKERLEDWGYHLPDYLSGEVGGADEDYEDSDAQSNGSDSSEEFSGSDAEDGSDVDVEQLITDREDDLYSILKSSSRTSASNNEMRAFWDRAIYLHLPETLTQEVSQLFRTVAIEAGLDRDVLVKHHASVYTENRNFAVLIAHLLASLPNLQHLYMVFTEPDYWTEEQKAIPRMLEEAFNNEDNQILQSLETLHISSALHISPVSYREYDLQLGFILPFMRLKNLRTLWTLVPHTHMDRSNNPPPDIDAYSQKSGITHLVLDEADLFPSDALKVLNVPIALESLRWSQEFVCFSLGSCYSPFHTLIGDALRAHKDTLVELNLDIRHRYCKGQGHAASPYAAADFRLPSYVWSDEDFIRLPRDAILIGSLKDFAAMKKLSIDATALCGHQKWVPASAQMIHSLPPNLNTLNLRVILRRGDAEARSESKPPSRIDNTLWISHFMDLVRNAESQLPSLKNIGILIHGRDWPAAEDDFLFEEIREECLNAGLKLRIEDEPFGTKVPFFKEQTQDWWIGRDRWHQRQPLHYIH</sequence>
<accession>A0A2J6S7I0</accession>
<dbReference type="AlphaFoldDB" id="A0A2J6S7I0"/>
<feature type="compositionally biased region" description="Low complexity" evidence="1">
    <location>
        <begin position="148"/>
        <end position="160"/>
    </location>
</feature>
<evidence type="ECO:0000313" key="3">
    <source>
        <dbReference type="Proteomes" id="UP000235786"/>
    </source>
</evidence>
<organism evidence="2 3">
    <name type="scientific">Hyaloscypha variabilis (strain UAMH 11265 / GT02V1 / F)</name>
    <name type="common">Meliniomyces variabilis</name>
    <dbReference type="NCBI Taxonomy" id="1149755"/>
    <lineage>
        <taxon>Eukaryota</taxon>
        <taxon>Fungi</taxon>
        <taxon>Dikarya</taxon>
        <taxon>Ascomycota</taxon>
        <taxon>Pezizomycotina</taxon>
        <taxon>Leotiomycetes</taxon>
        <taxon>Helotiales</taxon>
        <taxon>Hyaloscyphaceae</taxon>
        <taxon>Hyaloscypha</taxon>
        <taxon>Hyaloscypha variabilis</taxon>
    </lineage>
</organism>
<feature type="compositionally biased region" description="Acidic residues" evidence="1">
    <location>
        <begin position="136"/>
        <end position="145"/>
    </location>
</feature>
<gene>
    <name evidence="2" type="ORF">L207DRAFT_561999</name>
</gene>
<keyword evidence="3" id="KW-1185">Reference proteome</keyword>
<evidence type="ECO:0000313" key="2">
    <source>
        <dbReference type="EMBL" id="PMD46724.1"/>
    </source>
</evidence>
<reference evidence="2 3" key="1">
    <citation type="submission" date="2016-04" db="EMBL/GenBank/DDBJ databases">
        <title>A degradative enzymes factory behind the ericoid mycorrhizal symbiosis.</title>
        <authorList>
            <consortium name="DOE Joint Genome Institute"/>
            <person name="Martino E."/>
            <person name="Morin E."/>
            <person name="Grelet G."/>
            <person name="Kuo A."/>
            <person name="Kohler A."/>
            <person name="Daghino S."/>
            <person name="Barry K."/>
            <person name="Choi C."/>
            <person name="Cichocki N."/>
            <person name="Clum A."/>
            <person name="Copeland A."/>
            <person name="Hainaut M."/>
            <person name="Haridas S."/>
            <person name="Labutti K."/>
            <person name="Lindquist E."/>
            <person name="Lipzen A."/>
            <person name="Khouja H.-R."/>
            <person name="Murat C."/>
            <person name="Ohm R."/>
            <person name="Olson A."/>
            <person name="Spatafora J."/>
            <person name="Veneault-Fourrey C."/>
            <person name="Henrissat B."/>
            <person name="Grigoriev I."/>
            <person name="Martin F."/>
            <person name="Perotto S."/>
        </authorList>
    </citation>
    <scope>NUCLEOTIDE SEQUENCE [LARGE SCALE GENOMIC DNA]</scope>
    <source>
        <strain evidence="2 3">F</strain>
    </source>
</reference>
<dbReference type="Proteomes" id="UP000235786">
    <property type="component" value="Unassembled WGS sequence"/>
</dbReference>
<proteinExistence type="predicted"/>
<feature type="region of interest" description="Disordered" evidence="1">
    <location>
        <begin position="135"/>
        <end position="168"/>
    </location>
</feature>
<protein>
    <submittedName>
        <fullName evidence="2">Uncharacterized protein</fullName>
    </submittedName>
</protein>
<dbReference type="EMBL" id="KZ613939">
    <property type="protein sequence ID" value="PMD46724.1"/>
    <property type="molecule type" value="Genomic_DNA"/>
</dbReference>
<dbReference type="OrthoDB" id="3437411at2759"/>
<name>A0A2J6S7I0_HYAVF</name>